<dbReference type="SUPFAM" id="SSF52540">
    <property type="entry name" value="P-loop containing nucleoside triphosphate hydrolases"/>
    <property type="match status" value="1"/>
</dbReference>
<dbReference type="InterPro" id="IPR027417">
    <property type="entry name" value="P-loop_NTPase"/>
</dbReference>
<proteinExistence type="predicted"/>
<feature type="region of interest" description="Disordered" evidence="2">
    <location>
        <begin position="1"/>
        <end position="21"/>
    </location>
</feature>
<evidence type="ECO:0000256" key="1">
    <source>
        <dbReference type="ARBA" id="ARBA00022737"/>
    </source>
</evidence>
<dbReference type="Pfam" id="PF24883">
    <property type="entry name" value="NPHP3_N"/>
    <property type="match status" value="1"/>
</dbReference>
<comment type="caution">
    <text evidence="4">The sequence shown here is derived from an EMBL/GenBank/DDBJ whole genome shotgun (WGS) entry which is preliminary data.</text>
</comment>
<sequence length="318" mass="34865">MDERLLLNSGSHSHQTDPGGSIFQGASNVNIQGGTFQVYGSSGTDEKKRIADAMALLATHAAQGAPYDAAAREDVPKCHEYTRVAIVDGIHHWAHCLKPGARPLMWMYGPAGSGKTTIMQTVAETFDKEGSLAASFFFSRLSAARPRDKGRFVITLAHQLSLCILALQQPLADALSDSSLLKKSLTKQLDALIIGPLKTLDLTTIGARRIFLVDGLDECDGHMAQRDILNLLNHFLEEIGHHIRILVASRSLSPIQSFFAHSRIAEITETTPLDNDYQSNADVTKFFNAEFAEIHVDHPSRGGLTAEWPSSLRLDNYY</sequence>
<name>A0A8H5B109_9AGAR</name>
<dbReference type="OrthoDB" id="3040368at2759"/>
<dbReference type="InterPro" id="IPR007111">
    <property type="entry name" value="NACHT_NTPase"/>
</dbReference>
<dbReference type="PANTHER" id="PTHR10039">
    <property type="entry name" value="AMELOGENIN"/>
    <property type="match status" value="1"/>
</dbReference>
<gene>
    <name evidence="4" type="ORF">D9619_013688</name>
</gene>
<dbReference type="PROSITE" id="PS50837">
    <property type="entry name" value="NACHT"/>
    <property type="match status" value="1"/>
</dbReference>
<protein>
    <recommendedName>
        <fullName evidence="3">NACHT domain-containing protein</fullName>
    </recommendedName>
</protein>
<dbReference type="Proteomes" id="UP000567179">
    <property type="component" value="Unassembled WGS sequence"/>
</dbReference>
<feature type="domain" description="NACHT" evidence="3">
    <location>
        <begin position="103"/>
        <end position="251"/>
    </location>
</feature>
<reference evidence="4 5" key="1">
    <citation type="journal article" date="2020" name="ISME J.">
        <title>Uncovering the hidden diversity of litter-decomposition mechanisms in mushroom-forming fungi.</title>
        <authorList>
            <person name="Floudas D."/>
            <person name="Bentzer J."/>
            <person name="Ahren D."/>
            <person name="Johansson T."/>
            <person name="Persson P."/>
            <person name="Tunlid A."/>
        </authorList>
    </citation>
    <scope>NUCLEOTIDE SEQUENCE [LARGE SCALE GENOMIC DNA]</scope>
    <source>
        <strain evidence="4 5">CBS 101986</strain>
    </source>
</reference>
<evidence type="ECO:0000259" key="3">
    <source>
        <dbReference type="PROSITE" id="PS50837"/>
    </source>
</evidence>
<evidence type="ECO:0000313" key="5">
    <source>
        <dbReference type="Proteomes" id="UP000567179"/>
    </source>
</evidence>
<dbReference type="InterPro" id="IPR056884">
    <property type="entry name" value="NPHP3-like_N"/>
</dbReference>
<organism evidence="4 5">
    <name type="scientific">Psilocybe cf. subviscida</name>
    <dbReference type="NCBI Taxonomy" id="2480587"/>
    <lineage>
        <taxon>Eukaryota</taxon>
        <taxon>Fungi</taxon>
        <taxon>Dikarya</taxon>
        <taxon>Basidiomycota</taxon>
        <taxon>Agaricomycotina</taxon>
        <taxon>Agaricomycetes</taxon>
        <taxon>Agaricomycetidae</taxon>
        <taxon>Agaricales</taxon>
        <taxon>Agaricineae</taxon>
        <taxon>Strophariaceae</taxon>
        <taxon>Psilocybe</taxon>
    </lineage>
</organism>
<dbReference type="AlphaFoldDB" id="A0A8H5B109"/>
<dbReference type="Gene3D" id="3.40.50.300">
    <property type="entry name" value="P-loop containing nucleotide triphosphate hydrolases"/>
    <property type="match status" value="1"/>
</dbReference>
<evidence type="ECO:0000256" key="2">
    <source>
        <dbReference type="SAM" id="MobiDB-lite"/>
    </source>
</evidence>
<dbReference type="EMBL" id="JAACJJ010000047">
    <property type="protein sequence ID" value="KAF5313777.1"/>
    <property type="molecule type" value="Genomic_DNA"/>
</dbReference>
<accession>A0A8H5B109</accession>
<evidence type="ECO:0000313" key="4">
    <source>
        <dbReference type="EMBL" id="KAF5313777.1"/>
    </source>
</evidence>
<keyword evidence="1" id="KW-0677">Repeat</keyword>
<keyword evidence="5" id="KW-1185">Reference proteome</keyword>
<feature type="compositionally biased region" description="Polar residues" evidence="2">
    <location>
        <begin position="8"/>
        <end position="21"/>
    </location>
</feature>